<name>A0A6A4T7M9_SCOMX</name>
<dbReference type="InterPro" id="IPR048287">
    <property type="entry name" value="TSPN-like_N"/>
</dbReference>
<dbReference type="InterPro" id="IPR014853">
    <property type="entry name" value="VWF/SSPO/ZAN-like_Cys-rich_dom"/>
</dbReference>
<comment type="subcellular location">
    <subcellularLocation>
        <location evidence="1">Melanosome membrane</location>
        <topology evidence="1">Single-pass type I membrane protein</topology>
    </subcellularLocation>
    <subcellularLocation>
        <location evidence="2">Secreted</location>
    </subcellularLocation>
</comment>
<evidence type="ECO:0000256" key="6">
    <source>
        <dbReference type="ARBA" id="ARBA00022737"/>
    </source>
</evidence>
<keyword evidence="9" id="KW-0175">Coiled coil</keyword>
<organism evidence="15 16">
    <name type="scientific">Scophthalmus maximus</name>
    <name type="common">Turbot</name>
    <name type="synonym">Psetta maxima</name>
    <dbReference type="NCBI Taxonomy" id="52904"/>
    <lineage>
        <taxon>Eukaryota</taxon>
        <taxon>Metazoa</taxon>
        <taxon>Chordata</taxon>
        <taxon>Craniata</taxon>
        <taxon>Vertebrata</taxon>
        <taxon>Euteleostomi</taxon>
        <taxon>Actinopterygii</taxon>
        <taxon>Neopterygii</taxon>
        <taxon>Teleostei</taxon>
        <taxon>Neoteleostei</taxon>
        <taxon>Acanthomorphata</taxon>
        <taxon>Carangaria</taxon>
        <taxon>Pleuronectiformes</taxon>
        <taxon>Pleuronectoidei</taxon>
        <taxon>Scophthalmidae</taxon>
        <taxon>Scophthalmus</taxon>
    </lineage>
</organism>
<dbReference type="InterPro" id="IPR013320">
    <property type="entry name" value="ConA-like_dom_sf"/>
</dbReference>
<dbReference type="SUPFAM" id="SSF57362">
    <property type="entry name" value="BPTI-like"/>
    <property type="match status" value="1"/>
</dbReference>
<feature type="domain" description="VWFD" evidence="14">
    <location>
        <begin position="1864"/>
        <end position="2040"/>
    </location>
</feature>
<evidence type="ECO:0000259" key="13">
    <source>
        <dbReference type="PROSITE" id="PS50279"/>
    </source>
</evidence>
<dbReference type="GO" id="GO:0030513">
    <property type="term" value="P:positive regulation of BMP signaling pathway"/>
    <property type="evidence" value="ECO:0007669"/>
    <property type="project" value="TreeGrafter"/>
</dbReference>
<keyword evidence="6" id="KW-0677">Repeat</keyword>
<dbReference type="InterPro" id="IPR008922">
    <property type="entry name" value="Di-copper_centre_dom_sf"/>
</dbReference>
<dbReference type="SMART" id="SM00214">
    <property type="entry name" value="VWC"/>
    <property type="match status" value="13"/>
</dbReference>
<dbReference type="SUPFAM" id="SSF57567">
    <property type="entry name" value="Serine protease inhibitors"/>
    <property type="match status" value="1"/>
</dbReference>
<feature type="domain" description="VWFC" evidence="12">
    <location>
        <begin position="1157"/>
        <end position="1218"/>
    </location>
</feature>
<dbReference type="PROSITE" id="PS51233">
    <property type="entry name" value="VWFD"/>
    <property type="match status" value="1"/>
</dbReference>
<dbReference type="Proteomes" id="UP000438429">
    <property type="component" value="Unassembled WGS sequence"/>
</dbReference>
<dbReference type="SMART" id="SM00215">
    <property type="entry name" value="VWC_out"/>
    <property type="match status" value="7"/>
</dbReference>
<dbReference type="InterPro" id="IPR002227">
    <property type="entry name" value="Tyrosinase_Cu-bd"/>
</dbReference>
<comment type="similarity">
    <text evidence="3">Belongs to the tyrosinase family.</text>
</comment>
<feature type="domain" description="BPTI/Kunitz inhibitor" evidence="13">
    <location>
        <begin position="389"/>
        <end position="441"/>
    </location>
</feature>
<gene>
    <name evidence="15" type="ORF">F2P81_007073</name>
</gene>
<dbReference type="InterPro" id="IPR036084">
    <property type="entry name" value="Ser_inhib-like_sf"/>
</dbReference>
<keyword evidence="4" id="KW-0964">Secreted</keyword>
<dbReference type="Pfam" id="PF00264">
    <property type="entry name" value="Tyrosinase"/>
    <property type="match status" value="1"/>
</dbReference>
<feature type="domain" description="VWFC" evidence="12">
    <location>
        <begin position="1336"/>
        <end position="1395"/>
    </location>
</feature>
<dbReference type="SMART" id="SM00216">
    <property type="entry name" value="VWD"/>
    <property type="match status" value="1"/>
</dbReference>
<dbReference type="InterPro" id="IPR002223">
    <property type="entry name" value="Kunitz_BPTI"/>
</dbReference>
<evidence type="ECO:0000256" key="1">
    <source>
        <dbReference type="ARBA" id="ARBA00004573"/>
    </source>
</evidence>
<dbReference type="GO" id="GO:0033162">
    <property type="term" value="C:melanosome membrane"/>
    <property type="evidence" value="ECO:0007669"/>
    <property type="project" value="UniProtKB-SubCell"/>
</dbReference>
<feature type="domain" description="VWFC" evidence="12">
    <location>
        <begin position="1573"/>
        <end position="1630"/>
    </location>
</feature>
<feature type="domain" description="VWFC" evidence="12">
    <location>
        <begin position="1688"/>
        <end position="1746"/>
    </location>
</feature>
<dbReference type="Pfam" id="PF23334">
    <property type="entry name" value="VWC2L_2nd"/>
    <property type="match status" value="4"/>
</dbReference>
<protein>
    <recommendedName>
        <fullName evidence="17">Kielin/chordin-like protein</fullName>
    </recommendedName>
</protein>
<feature type="compositionally biased region" description="Polar residues" evidence="10">
    <location>
        <begin position="278"/>
        <end position="292"/>
    </location>
</feature>
<dbReference type="EMBL" id="VEVO01000006">
    <property type="protein sequence ID" value="KAF0041175.1"/>
    <property type="molecule type" value="Genomic_DNA"/>
</dbReference>
<evidence type="ECO:0000313" key="16">
    <source>
        <dbReference type="Proteomes" id="UP000438429"/>
    </source>
</evidence>
<dbReference type="SUPFAM" id="SSF48056">
    <property type="entry name" value="Di-copper centre-containing domain"/>
    <property type="match status" value="1"/>
</dbReference>
<dbReference type="SUPFAM" id="SSF49899">
    <property type="entry name" value="Concanavalin A-like lectins/glucanases"/>
    <property type="match status" value="1"/>
</dbReference>
<feature type="domain" description="VWFC" evidence="12">
    <location>
        <begin position="1045"/>
        <end position="1099"/>
    </location>
</feature>
<dbReference type="Gene3D" id="2.10.70.10">
    <property type="entry name" value="Complement Module, domain 1"/>
    <property type="match status" value="2"/>
</dbReference>
<evidence type="ECO:0000256" key="7">
    <source>
        <dbReference type="ARBA" id="ARBA00023101"/>
    </source>
</evidence>
<dbReference type="CDD" id="cd19941">
    <property type="entry name" value="TIL"/>
    <property type="match status" value="1"/>
</dbReference>
<evidence type="ECO:0000256" key="9">
    <source>
        <dbReference type="SAM" id="Coils"/>
    </source>
</evidence>
<dbReference type="InterPro" id="IPR052424">
    <property type="entry name" value="Kielin_Chordin-BMP_Reg"/>
</dbReference>
<evidence type="ECO:0000259" key="12">
    <source>
        <dbReference type="PROSITE" id="PS50184"/>
    </source>
</evidence>
<evidence type="ECO:0000259" key="14">
    <source>
        <dbReference type="PROSITE" id="PS51233"/>
    </source>
</evidence>
<feature type="coiled-coil region" evidence="9">
    <location>
        <begin position="319"/>
        <end position="346"/>
    </location>
</feature>
<dbReference type="PANTHER" id="PTHR46698">
    <property type="entry name" value="CROSSVEINLESS 2"/>
    <property type="match status" value="1"/>
</dbReference>
<dbReference type="SMART" id="SM00131">
    <property type="entry name" value="KU"/>
    <property type="match status" value="1"/>
</dbReference>
<keyword evidence="8" id="KW-1015">Disulfide bond</keyword>
<proteinExistence type="inferred from homology"/>
<feature type="domain" description="VWFC" evidence="12">
    <location>
        <begin position="1516"/>
        <end position="1573"/>
    </location>
</feature>
<comment type="caution">
    <text evidence="15">The sequence shown here is derived from an EMBL/GenBank/DDBJ whole genome shotgun (WGS) entry which is preliminary data.</text>
</comment>
<dbReference type="PROSITE" id="PS50279">
    <property type="entry name" value="BPTI_KUNITZ_2"/>
    <property type="match status" value="1"/>
</dbReference>
<sequence length="2201" mass="245810">MESGKLRTPLLLWIQLFWVFALRARAHAGSHHDNVIDLLEALNMSHHISGVSKAQSPDGVIYRIRPRAPYLTLPPEYSQFLHSNLLGSMGVHFVGRQSSGSSATLFSLSSPSAPILQIVSSTLNNTLHLEYQAGGGAARGLTSFHFPTSNPFSREEWVQLAVSLEPDRLAFFVDCEEAVVVPIKSEGRINLELPQNVAITLASSPQRKDSKFSGHLKTAEISMKAYLRRPWLCDNITDNLPSSKYVDDQSSDSGTDSSRTFQQGASPSKPPTSHRPVDQTSNYPQDVQSDQLQRGVVLGPPGSPEGVRSVSQVQKDDRLKTLEKRMDDLARMLDMVKAQNVELQSRVKYLEGCECVRQRCEWEGREVDDGQRWQIDLSTVCTCTSGKACLVPKPKNNCEGVRPFERRWAFNPTSGLCEVFIHCAGHSSNNFPSFNACRDQCMFGACCLRKRSAGLSKAQRHHTQHRYNISSVNRTLSGYEQLNMEDETWYRNIDFNHSEDLKRNPKRVDCRTDLDFTYTCDDLTLTQCQALVKDHDGEAQVLSFSPGLKCSDRSCGGRCGCFSQRRLWRYGERFSQGCEECTCTGSGRVDCVCRHLTQRKEIRDLTLRERRLYQRAIGKLYASSAAWKSFALLRAEFSPQAGSHTFFLPWHRYFLRLVERKLRLWVGGHMASPLAAYDPLYLSHMAFMDKLWAQWQEKHQHASKRETFRDDHGQSILRQRHGKIEPFDITPNDVISSQMKMCVVYVPVTIGAPCNMTLLQKHPQGSPKYPNIDFPKHKSHCSDFVSAGFDSNVFDQHEYDHDGYDQSGWDRWGYGKDGFNRDFIDKDGYDVAGFNRNGFNRYNVSWFGMHRDGLFGNKKKKERYKEEDNDEKTHRDKIMSELFRDKGYSIYGFDPFGLDRGGFDAFGFRTDGYDKDSCNWFYNGPHYLRFYFHTQQQLMSSSDQALNRMTRTCPPITSLPAHWATQDWMTFDPNQSSAVMGQPEQDWVGLNKQETDNNVMAVNQNRINMWLPITPDHRPRYYLIDSQEAFDENNGAMSLFSVRWCELDGTVHNVSYSTIDGCQTCTCKEGRVHCEREQCHTSCKNPAAPPPNTCCPVCQGCGVNGHDFPNGAGIPTGDRCEECTCVNGNVACSPLPCPALACRNPTHRAGDCCPRCEQCDYESKLYVDGQMFPSGRDPCLRCICTAGEVSCERRDSSCPTPRCNHPAKRKGECCPTCDECEYDRRVYAHGEAFIPAGSGPCLQCRCKGGSVICHEEKCPPVQCSNPIIDPHRCCPLCKACVLEGVEYEEGSSWQVQNPCSSCICVNGETLCTHSHCPPNECLHPTKTTGSCCATCGSCTYNHRIYSDGQRFTTPDQPCHICTCQHGTVACERRPCPPLNCTNSYTPAGECCPKCPDCSFENRVFVDGQVFLNPVSVCEECKCVSGRIDCHQAQCPQPHCNAPRPGTCCHNNCNGCSYTGKEYPNGLEFPHPTDKCRTCSCINGNVQCLMRRCPPLPCSNPNVLPGDCCPQCPAPPSDCVYEQRAYRHAERFYHPTDNCRSCTCTNGTVHCQRKPCPFTACSHPVTQECCRTCEGCSHEGRERANGETWDDASDPCVACVCHEGSVRCERKRCRPSNCNHPVRRQCCMSCDGCMFHGKEYPDGTEFADDNDACGVCYCYGGDVVCSRLPCYGDCSHPYKPPGQCCGECERCMYGAEEHAEGSSWFADSTPCMTCMCVDGVTTCSEVHCLSPCINFISVPGECCPVCAEPLSNCTAALIGNEVLATDDPCFTCHCKDLTWTCLHQMCLPISCPLKEQFMPPDSCCSVCKDCVIEGQGKVTNGSSWTDSEDNCVTCTCNTQEPRVCTRGRCITVTSSGRWTSAQAVTTCIAFGDPHYRTFDGRMLHFQGACTYVLVQDCEGGDFSVHVTNDDRGRKGVSWTKEVTVFIGDVTVQLLQDWVVKVNDEVVSLPFLREPYIYIERQTNTILLNTNIGLKVQWSGRSHLEVSVPGSYKTHTCGLCGNFNNYYQDDLRMPSGRLSLSESDFGNSWRVKNGSRSLSTCRPGEDVDPCKDAGYQAKKGANARCKVLKSAVFKPCHRVVPPEPWYGACVYDLCACGANSDECLCDALEAYASQCREAGVVLRWRSPSLCAVGCPVERGFVFDECGPPCPVTCFNVDVPLGVIESHCFKPCVPGCQCPAGLVLHDSYCIQPEKCPKIIHGNHT</sequence>
<feature type="domain" description="VWFC" evidence="12">
    <location>
        <begin position="1099"/>
        <end position="1157"/>
    </location>
</feature>
<evidence type="ECO:0008006" key="17">
    <source>
        <dbReference type="Google" id="ProtNLM"/>
    </source>
</evidence>
<evidence type="ECO:0000313" key="15">
    <source>
        <dbReference type="EMBL" id="KAF0041175.1"/>
    </source>
</evidence>
<dbReference type="GO" id="GO:0004867">
    <property type="term" value="F:serine-type endopeptidase inhibitor activity"/>
    <property type="evidence" value="ECO:0007669"/>
    <property type="project" value="InterPro"/>
</dbReference>
<evidence type="ECO:0000256" key="8">
    <source>
        <dbReference type="ARBA" id="ARBA00023157"/>
    </source>
</evidence>
<evidence type="ECO:0000256" key="4">
    <source>
        <dbReference type="ARBA" id="ARBA00022525"/>
    </source>
</evidence>
<dbReference type="Gene3D" id="6.20.200.20">
    <property type="match status" value="10"/>
</dbReference>
<dbReference type="PANTHER" id="PTHR46698:SF2">
    <property type="entry name" value="KIELIN_CHORDIN-LIKE PROTEIN"/>
    <property type="match status" value="1"/>
</dbReference>
<dbReference type="Gene3D" id="2.60.120.200">
    <property type="match status" value="1"/>
</dbReference>
<evidence type="ECO:0000256" key="2">
    <source>
        <dbReference type="ARBA" id="ARBA00004613"/>
    </source>
</evidence>
<dbReference type="Pfam" id="PF00093">
    <property type="entry name" value="VWC"/>
    <property type="match status" value="2"/>
</dbReference>
<dbReference type="InterPro" id="IPR001007">
    <property type="entry name" value="VWF_dom"/>
</dbReference>
<feature type="chain" id="PRO_5025497713" description="Kielin/chordin-like protein" evidence="11">
    <location>
        <begin position="29"/>
        <end position="2201"/>
    </location>
</feature>
<feature type="domain" description="VWFC" evidence="12">
    <location>
        <begin position="1218"/>
        <end position="1278"/>
    </location>
</feature>
<keyword evidence="5 11" id="KW-0732">Signal</keyword>
<evidence type="ECO:0000256" key="3">
    <source>
        <dbReference type="ARBA" id="ARBA00009928"/>
    </source>
</evidence>
<dbReference type="PROSITE" id="PS50184">
    <property type="entry name" value="VWFC_2"/>
    <property type="match status" value="11"/>
</dbReference>
<dbReference type="SMART" id="SM00832">
    <property type="entry name" value="C8"/>
    <property type="match status" value="1"/>
</dbReference>
<feature type="domain" description="VWFC" evidence="12">
    <location>
        <begin position="1278"/>
        <end position="1336"/>
    </location>
</feature>
<dbReference type="GO" id="GO:0042438">
    <property type="term" value="P:melanin biosynthetic process"/>
    <property type="evidence" value="ECO:0007669"/>
    <property type="project" value="UniProtKB-KW"/>
</dbReference>
<dbReference type="GO" id="GO:0016491">
    <property type="term" value="F:oxidoreductase activity"/>
    <property type="evidence" value="ECO:0007669"/>
    <property type="project" value="InterPro"/>
</dbReference>
<dbReference type="GO" id="GO:0005576">
    <property type="term" value="C:extracellular region"/>
    <property type="evidence" value="ECO:0007669"/>
    <property type="project" value="UniProtKB-SubCell"/>
</dbReference>
<feature type="domain" description="VWFC" evidence="12">
    <location>
        <begin position="1453"/>
        <end position="1512"/>
    </location>
</feature>
<dbReference type="Gene3D" id="1.10.1280.10">
    <property type="entry name" value="Di-copper center containing domain from catechol oxidase"/>
    <property type="match status" value="2"/>
</dbReference>
<feature type="signal peptide" evidence="11">
    <location>
        <begin position="1"/>
        <end position="28"/>
    </location>
</feature>
<dbReference type="SUPFAM" id="SSF57603">
    <property type="entry name" value="FnI-like domain"/>
    <property type="match status" value="12"/>
</dbReference>
<feature type="domain" description="VWFC" evidence="12">
    <location>
        <begin position="1630"/>
        <end position="1688"/>
    </location>
</feature>
<accession>A0A6A4T7M9</accession>
<reference evidence="15 16" key="1">
    <citation type="submission" date="2019-06" db="EMBL/GenBank/DDBJ databases">
        <title>Draft genomes of female and male turbot (Scophthalmus maximus).</title>
        <authorList>
            <person name="Xu H."/>
            <person name="Xu X.-W."/>
            <person name="Shao C."/>
            <person name="Chen S."/>
        </authorList>
    </citation>
    <scope>NUCLEOTIDE SEQUENCE [LARGE SCALE GENOMIC DNA]</scope>
    <source>
        <strain evidence="15">Ysfricsl-2016a</strain>
        <tissue evidence="15">Blood</tissue>
    </source>
</reference>
<evidence type="ECO:0000256" key="10">
    <source>
        <dbReference type="SAM" id="MobiDB-lite"/>
    </source>
</evidence>
<evidence type="ECO:0000256" key="11">
    <source>
        <dbReference type="SAM" id="SignalP"/>
    </source>
</evidence>
<dbReference type="PROSITE" id="PS01208">
    <property type="entry name" value="VWFC_1"/>
    <property type="match status" value="5"/>
</dbReference>
<dbReference type="InterPro" id="IPR001846">
    <property type="entry name" value="VWF_type-D"/>
</dbReference>
<keyword evidence="7" id="KW-0470">Melanin biosynthesis</keyword>
<evidence type="ECO:0000256" key="5">
    <source>
        <dbReference type="ARBA" id="ARBA00022729"/>
    </source>
</evidence>
<dbReference type="InterPro" id="IPR036880">
    <property type="entry name" value="Kunitz_BPTI_sf"/>
</dbReference>
<dbReference type="SMART" id="SM00210">
    <property type="entry name" value="TSPN"/>
    <property type="match status" value="1"/>
</dbReference>
<dbReference type="Pfam" id="PF00094">
    <property type="entry name" value="VWD"/>
    <property type="match status" value="1"/>
</dbReference>
<feature type="region of interest" description="Disordered" evidence="10">
    <location>
        <begin position="243"/>
        <end position="315"/>
    </location>
</feature>